<reference evidence="2 3" key="1">
    <citation type="submission" date="2021-06" db="EMBL/GenBank/DDBJ databases">
        <title>Caerostris darwini draft genome.</title>
        <authorList>
            <person name="Kono N."/>
            <person name="Arakawa K."/>
        </authorList>
    </citation>
    <scope>NUCLEOTIDE SEQUENCE [LARGE SCALE GENOMIC DNA]</scope>
</reference>
<protein>
    <submittedName>
        <fullName evidence="2">Uncharacterized protein</fullName>
    </submittedName>
</protein>
<feature type="coiled-coil region" evidence="1">
    <location>
        <begin position="52"/>
        <end position="115"/>
    </location>
</feature>
<evidence type="ECO:0000313" key="3">
    <source>
        <dbReference type="Proteomes" id="UP001054837"/>
    </source>
</evidence>
<proteinExistence type="predicted"/>
<sequence length="152" mass="18560">MKIQHDGHPSRNQYAKITNKTFSTRSVKDHAEHLVKLYNVQDRTNLRKFTKKKNYNANLLEYLKQKHSFEAEYKKRNIELEQKRHSFEAEYKKRNIELEEKRLLLEEKRLVLKEQKLNTELERNKIRDEEIMHLSEKQHTVTMKLLEIISKE</sequence>
<accession>A0AAV4UYK7</accession>
<evidence type="ECO:0000256" key="1">
    <source>
        <dbReference type="SAM" id="Coils"/>
    </source>
</evidence>
<name>A0AAV4UYK7_9ARAC</name>
<dbReference type="AlphaFoldDB" id="A0AAV4UYK7"/>
<comment type="caution">
    <text evidence="2">The sequence shown here is derived from an EMBL/GenBank/DDBJ whole genome shotgun (WGS) entry which is preliminary data.</text>
</comment>
<dbReference type="Proteomes" id="UP001054837">
    <property type="component" value="Unassembled WGS sequence"/>
</dbReference>
<gene>
    <name evidence="2" type="ORF">CDAR_585291</name>
</gene>
<organism evidence="2 3">
    <name type="scientific">Caerostris darwini</name>
    <dbReference type="NCBI Taxonomy" id="1538125"/>
    <lineage>
        <taxon>Eukaryota</taxon>
        <taxon>Metazoa</taxon>
        <taxon>Ecdysozoa</taxon>
        <taxon>Arthropoda</taxon>
        <taxon>Chelicerata</taxon>
        <taxon>Arachnida</taxon>
        <taxon>Araneae</taxon>
        <taxon>Araneomorphae</taxon>
        <taxon>Entelegynae</taxon>
        <taxon>Araneoidea</taxon>
        <taxon>Araneidae</taxon>
        <taxon>Caerostris</taxon>
    </lineage>
</organism>
<dbReference type="EMBL" id="BPLQ01012152">
    <property type="protein sequence ID" value="GIY63021.1"/>
    <property type="molecule type" value="Genomic_DNA"/>
</dbReference>
<evidence type="ECO:0000313" key="2">
    <source>
        <dbReference type="EMBL" id="GIY63021.1"/>
    </source>
</evidence>
<keyword evidence="1" id="KW-0175">Coiled coil</keyword>
<keyword evidence="3" id="KW-1185">Reference proteome</keyword>